<evidence type="ECO:0000256" key="3">
    <source>
        <dbReference type="ARBA" id="ARBA00022833"/>
    </source>
</evidence>
<keyword evidence="8" id="KW-1185">Reference proteome</keyword>
<dbReference type="CDD" id="cd16454">
    <property type="entry name" value="RING-H2_PA-TM-RING"/>
    <property type="match status" value="1"/>
</dbReference>
<feature type="domain" description="Reverse transcriptase" evidence="6">
    <location>
        <begin position="34"/>
        <end position="300"/>
    </location>
</feature>
<dbReference type="InterPro" id="IPR000477">
    <property type="entry name" value="RT_dom"/>
</dbReference>
<dbReference type="PROSITE" id="PS50089">
    <property type="entry name" value="ZF_RING_2"/>
    <property type="match status" value="1"/>
</dbReference>
<dbReference type="SMART" id="SM00184">
    <property type="entry name" value="RING"/>
    <property type="match status" value="1"/>
</dbReference>
<keyword evidence="7" id="KW-0808">Transferase</keyword>
<evidence type="ECO:0000256" key="1">
    <source>
        <dbReference type="ARBA" id="ARBA00022723"/>
    </source>
</evidence>
<dbReference type="OrthoDB" id="626303at2759"/>
<evidence type="ECO:0000313" key="7">
    <source>
        <dbReference type="EMBL" id="KAG7564158.1"/>
    </source>
</evidence>
<proteinExistence type="predicted"/>
<dbReference type="PANTHER" id="PTHR33116:SF78">
    <property type="entry name" value="OS12G0587133 PROTEIN"/>
    <property type="match status" value="1"/>
</dbReference>
<keyword evidence="1" id="KW-0479">Metal-binding</keyword>
<dbReference type="AlphaFoldDB" id="A0A8T1ZTL5"/>
<keyword evidence="2 4" id="KW-0863">Zinc-finger</keyword>
<dbReference type="GO" id="GO:0008270">
    <property type="term" value="F:zinc ion binding"/>
    <property type="evidence" value="ECO:0007669"/>
    <property type="project" value="UniProtKB-KW"/>
</dbReference>
<dbReference type="EMBL" id="JAEFBJ010000010">
    <property type="protein sequence ID" value="KAG7564158.1"/>
    <property type="molecule type" value="Genomic_DNA"/>
</dbReference>
<accession>A0A8T1ZTL5</accession>
<dbReference type="Proteomes" id="UP000694251">
    <property type="component" value="Chromosome 10"/>
</dbReference>
<evidence type="ECO:0000256" key="2">
    <source>
        <dbReference type="ARBA" id="ARBA00022771"/>
    </source>
</evidence>
<keyword evidence="3" id="KW-0862">Zinc</keyword>
<dbReference type="Pfam" id="PF13966">
    <property type="entry name" value="zf-RVT"/>
    <property type="match status" value="2"/>
</dbReference>
<dbReference type="GO" id="GO:0003964">
    <property type="term" value="F:RNA-directed DNA polymerase activity"/>
    <property type="evidence" value="ECO:0007669"/>
    <property type="project" value="UniProtKB-KW"/>
</dbReference>
<dbReference type="InterPro" id="IPR001841">
    <property type="entry name" value="Znf_RING"/>
</dbReference>
<name>A0A8T1ZTL5_ARASU</name>
<dbReference type="Pfam" id="PF00078">
    <property type="entry name" value="RVT_1"/>
    <property type="match status" value="1"/>
</dbReference>
<dbReference type="PROSITE" id="PS50878">
    <property type="entry name" value="RT_POL"/>
    <property type="match status" value="1"/>
</dbReference>
<protein>
    <submittedName>
        <fullName evidence="7">Reverse transcriptase zinc-binding domain</fullName>
    </submittedName>
</protein>
<dbReference type="PANTHER" id="PTHR33116">
    <property type="entry name" value="REVERSE TRANSCRIPTASE ZINC-BINDING DOMAIN-CONTAINING PROTEIN-RELATED-RELATED"/>
    <property type="match status" value="1"/>
</dbReference>
<evidence type="ECO:0000259" key="6">
    <source>
        <dbReference type="PROSITE" id="PS50878"/>
    </source>
</evidence>
<dbReference type="CDD" id="cd01650">
    <property type="entry name" value="RT_nLTR_like"/>
    <property type="match status" value="1"/>
</dbReference>
<dbReference type="InterPro" id="IPR011016">
    <property type="entry name" value="Znf_RING-CH"/>
</dbReference>
<evidence type="ECO:0000256" key="4">
    <source>
        <dbReference type="PROSITE-ProRule" id="PRU00175"/>
    </source>
</evidence>
<dbReference type="SMART" id="SM00744">
    <property type="entry name" value="RINGv"/>
    <property type="match status" value="1"/>
</dbReference>
<dbReference type="Pfam" id="PF13639">
    <property type="entry name" value="zf-RING_2"/>
    <property type="match status" value="1"/>
</dbReference>
<keyword evidence="7" id="KW-0695">RNA-directed DNA polymerase</keyword>
<sequence>MPSDKSPGPDGYTSKFYKATWDKIGGEFTIAIQSFFQTGFLPKGVNSTILALIPKKTEAREMKDYRPISCCNVIYKVISKLIANRLKTVLPKFISGNQSAFVKDRLLIENLLLATELVKDYHKYSISSRCAIKIDISKAFDSVQWSFILNALSAMAFPPVFIKWISLCISMASFLVQVNGELAGYFQSERGLRQGCSLSPYLFVISMDILSKMLDNGATLQQFGYHPKCKNIGLTHISFADDMMVLIDGKIRSIEGIVSIFDEFAKISGLKISMEKSFMYLAGITETVHQDITSQFPFEIGKLPVYPRKHKRRVVDLAQTLEIQGLGKNVLQMRGPRGIIDMGVKKNASLAEAWRTRRRRRHCIKNLNLIENALETKWQGRNMNAEDIFLWKGKDNSYKDSFSTKDTWNLIRKISNKVTWYKGVWLTHATPKYSFCTWLAMKNRLSTGDRMQNWNTNSMSTCVLCNSHLKTRDNLFFKCSYSSEIWNKLVQRLLHSHFSTDWREVVTCITNTSLDKINTFLVRCSFQIAVHSIWRERNGRRHGENQTSATQLAIWIDKQLLPELFLNYGGCVKKIESLCSRFLWSGNIDGSTGAKIAWSGVCLPKKEGGVGLRRFAAWNTTLCLRFIWLLFADNDSLWAKWHLFHHIKNKSLWEIDESSRDPWTWKMLLRLRQYAVKFLIADVRNGKNVSFWHDSWTPLGPLFSLFGNEGPRSLSIPYSAKVADACNDDGWILSSPRSDLAVSLHAHLTTIPLPSQVQDKDTFCWIVDGFKCRGFSSPKTWEALRPRELEKDWVSSVWFRGAVPRNAFNMWVTHLNRLPTRARLAAWGVIQSTECCLCSLYPETRDHLMLECVFAATIWREIMSRLTPNHRQICNWSELLSWTRHRTSQAPSTLRKVAVQAAIYHIWKQRNNVLHNNLLVPPSTIFKNIDREVRNTISDQIPTEEDFEVDTTFIDDEYLRYLHYLDSRSNHGVNTFGSYDEIFGLVLGNSSSIRRLNAAEELPVVEFTAEEMMERGLVVCAICREELAANERLSELPCRHYYHKNCISNWLSNRNTCPLCRHNVELPKDI</sequence>
<feature type="domain" description="RING-type" evidence="5">
    <location>
        <begin position="1020"/>
        <end position="1061"/>
    </location>
</feature>
<organism evidence="7 8">
    <name type="scientific">Arabidopsis suecica</name>
    <name type="common">Swedish thale-cress</name>
    <name type="synonym">Cardaminopsis suecica</name>
    <dbReference type="NCBI Taxonomy" id="45249"/>
    <lineage>
        <taxon>Eukaryota</taxon>
        <taxon>Viridiplantae</taxon>
        <taxon>Streptophyta</taxon>
        <taxon>Embryophyta</taxon>
        <taxon>Tracheophyta</taxon>
        <taxon>Spermatophyta</taxon>
        <taxon>Magnoliopsida</taxon>
        <taxon>eudicotyledons</taxon>
        <taxon>Gunneridae</taxon>
        <taxon>Pentapetalae</taxon>
        <taxon>rosids</taxon>
        <taxon>malvids</taxon>
        <taxon>Brassicales</taxon>
        <taxon>Brassicaceae</taxon>
        <taxon>Camelineae</taxon>
        <taxon>Arabidopsis</taxon>
    </lineage>
</organism>
<keyword evidence="7" id="KW-0548">Nucleotidyltransferase</keyword>
<evidence type="ECO:0000313" key="8">
    <source>
        <dbReference type="Proteomes" id="UP000694251"/>
    </source>
</evidence>
<gene>
    <name evidence="7" type="ORF">ISN44_As10g009220</name>
</gene>
<evidence type="ECO:0000259" key="5">
    <source>
        <dbReference type="PROSITE" id="PS50089"/>
    </source>
</evidence>
<dbReference type="InterPro" id="IPR026960">
    <property type="entry name" value="RVT-Znf"/>
</dbReference>
<comment type="caution">
    <text evidence="7">The sequence shown here is derived from an EMBL/GenBank/DDBJ whole genome shotgun (WGS) entry which is preliminary data.</text>
</comment>
<reference evidence="7 8" key="1">
    <citation type="submission" date="2020-12" db="EMBL/GenBank/DDBJ databases">
        <title>Concerted genomic and epigenomic changes stabilize Arabidopsis allopolyploids.</title>
        <authorList>
            <person name="Chen Z."/>
        </authorList>
    </citation>
    <scope>NUCLEOTIDE SEQUENCE [LARGE SCALE GENOMIC DNA]</scope>
    <source>
        <strain evidence="7">As9502</strain>
        <tissue evidence="7">Leaf</tissue>
    </source>
</reference>